<gene>
    <name evidence="1" type="ORF">AS594_07130</name>
</gene>
<comment type="caution">
    <text evidence="1">The sequence shown here is derived from an EMBL/GenBank/DDBJ whole genome shotgun (WGS) entry which is preliminary data.</text>
</comment>
<protein>
    <submittedName>
        <fullName evidence="1">Uncharacterized protein</fullName>
    </submittedName>
</protein>
<organism evidence="1 2">
    <name type="scientific">Streptomyces agglomeratus</name>
    <dbReference type="NCBI Taxonomy" id="285458"/>
    <lineage>
        <taxon>Bacteria</taxon>
        <taxon>Bacillati</taxon>
        <taxon>Actinomycetota</taxon>
        <taxon>Actinomycetes</taxon>
        <taxon>Kitasatosporales</taxon>
        <taxon>Streptomycetaceae</taxon>
        <taxon>Streptomyces</taxon>
    </lineage>
</organism>
<evidence type="ECO:0000313" key="1">
    <source>
        <dbReference type="EMBL" id="OEJ24295.1"/>
    </source>
</evidence>
<proteinExistence type="predicted"/>
<name>A0A1E5P443_9ACTN</name>
<dbReference type="Proteomes" id="UP000095759">
    <property type="component" value="Unassembled WGS sequence"/>
</dbReference>
<dbReference type="AlphaFoldDB" id="A0A1E5P443"/>
<evidence type="ECO:0000313" key="2">
    <source>
        <dbReference type="Proteomes" id="UP000095759"/>
    </source>
</evidence>
<reference evidence="1 2" key="1">
    <citation type="submission" date="2016-08" db="EMBL/GenBank/DDBJ databases">
        <title>Complete genome sequence of Streptomyces agglomeratus strain 6-3-2, a novel anti-MRSA actinomycete isolated from Wuli of Tebit, China.</title>
        <authorList>
            <person name="Chen X."/>
        </authorList>
    </citation>
    <scope>NUCLEOTIDE SEQUENCE [LARGE SCALE GENOMIC DNA]</scope>
    <source>
        <strain evidence="1 2">6-3-2</strain>
    </source>
</reference>
<keyword evidence="2" id="KW-1185">Reference proteome</keyword>
<accession>A0A1E5P443</accession>
<dbReference type="EMBL" id="MEHJ01000001">
    <property type="protein sequence ID" value="OEJ24295.1"/>
    <property type="molecule type" value="Genomic_DNA"/>
</dbReference>
<dbReference type="RefSeq" id="WP_069935022.1">
    <property type="nucleotide sequence ID" value="NZ_MEHJ01000001.1"/>
</dbReference>
<sequence length="126" mass="12694">MPDGSPAYRNESLAHGAKTAAPAINAALATLTTPPAGYYRVEIWCGLSGTVGTVDASNFEFRKGSTVMAVLAVSGNGTGATASNTANGPYTLHVNLDGATSITVNATAGATASSVYHCTMIATRLN</sequence>